<keyword evidence="3" id="KW-1185">Reference proteome</keyword>
<dbReference type="InterPro" id="IPR012340">
    <property type="entry name" value="NA-bd_OB-fold"/>
</dbReference>
<dbReference type="SUPFAM" id="SSF50249">
    <property type="entry name" value="Nucleic acid-binding proteins"/>
    <property type="match status" value="1"/>
</dbReference>
<dbReference type="KEGG" id="tum:CBW65_13205"/>
<accession>A0A1Y0IR99</accession>
<evidence type="ECO:0000313" key="2">
    <source>
        <dbReference type="EMBL" id="ARU61883.1"/>
    </source>
</evidence>
<name>A0A1Y0IR99_9BACL</name>
<sequence length="251" mass="28217">MDTLRYVQQFGRSKKDNLKPSLLSKYHVGSIIEVYPFRIMDFGCFASTSDGLSGLIHNSEMSSVMQNNLQEMIDKQVPITVRINKFDRRTGEIAFSLENKEKTSVHIESALQHETAVVEEEPPAVSEDPEIVVAAAEPAVQQPEVQEAEGELQPHQFKINQPVHPEPAPQKSIASDLSARLDQETSDIQKFLEGVLKQELSPTARKMLRDLLQDTSTFRFTYAMQTAVDAFEPDVGVQLMTSIERSLREKA</sequence>
<evidence type="ECO:0000313" key="3">
    <source>
        <dbReference type="Proteomes" id="UP000195437"/>
    </source>
</evidence>
<dbReference type="Gene3D" id="2.40.50.140">
    <property type="entry name" value="Nucleic acid-binding proteins"/>
    <property type="match status" value="1"/>
</dbReference>
<dbReference type="RefSeq" id="WP_087457252.1">
    <property type="nucleotide sequence ID" value="NZ_CP021434.1"/>
</dbReference>
<organism evidence="2 3">
    <name type="scientific">Tumebacillus avium</name>
    <dbReference type="NCBI Taxonomy" id="1903704"/>
    <lineage>
        <taxon>Bacteria</taxon>
        <taxon>Bacillati</taxon>
        <taxon>Bacillota</taxon>
        <taxon>Bacilli</taxon>
        <taxon>Bacillales</taxon>
        <taxon>Alicyclobacillaceae</taxon>
        <taxon>Tumebacillus</taxon>
    </lineage>
</organism>
<dbReference type="EMBL" id="CP021434">
    <property type="protein sequence ID" value="ARU61883.1"/>
    <property type="molecule type" value="Genomic_DNA"/>
</dbReference>
<dbReference type="InterPro" id="IPR003029">
    <property type="entry name" value="S1_domain"/>
</dbReference>
<dbReference type="OrthoDB" id="2380733at2"/>
<dbReference type="PROSITE" id="PS50126">
    <property type="entry name" value="S1"/>
    <property type="match status" value="1"/>
</dbReference>
<evidence type="ECO:0000259" key="1">
    <source>
        <dbReference type="PROSITE" id="PS50126"/>
    </source>
</evidence>
<dbReference type="Proteomes" id="UP000195437">
    <property type="component" value="Chromosome"/>
</dbReference>
<reference evidence="3" key="1">
    <citation type="submission" date="2017-05" db="EMBL/GenBank/DDBJ databases">
        <authorList>
            <person name="Sung H."/>
        </authorList>
    </citation>
    <scope>NUCLEOTIDE SEQUENCE [LARGE SCALE GENOMIC DNA]</scope>
    <source>
        <strain evidence="3">AR23208</strain>
    </source>
</reference>
<dbReference type="AlphaFoldDB" id="A0A1Y0IR99"/>
<dbReference type="CDD" id="cd00164">
    <property type="entry name" value="S1_like"/>
    <property type="match status" value="1"/>
</dbReference>
<dbReference type="GO" id="GO:0003676">
    <property type="term" value="F:nucleic acid binding"/>
    <property type="evidence" value="ECO:0007669"/>
    <property type="project" value="InterPro"/>
</dbReference>
<proteinExistence type="predicted"/>
<dbReference type="Pfam" id="PF00575">
    <property type="entry name" value="S1"/>
    <property type="match status" value="1"/>
</dbReference>
<feature type="domain" description="S1 motif" evidence="1">
    <location>
        <begin position="29"/>
        <end position="98"/>
    </location>
</feature>
<dbReference type="SMART" id="SM00316">
    <property type="entry name" value="S1"/>
    <property type="match status" value="1"/>
</dbReference>
<protein>
    <recommendedName>
        <fullName evidence="1">S1 motif domain-containing protein</fullName>
    </recommendedName>
</protein>
<gene>
    <name evidence="2" type="ORF">CBW65_13205</name>
</gene>